<sequence>MSDRFGDSVIVRRGIDGKEMAIDDQGRISIAGITVSGDLQIGAVEIKDSTTNDRANIRGLPSGDNGIIVIGGEVNPLHSSQANSSVIFQYNTSGDLIYIDKRLAGVTYRRATWKNDYTGDQVIDTTKSWIFGSWLIV</sequence>
<evidence type="ECO:0000313" key="1">
    <source>
        <dbReference type="EMBL" id="QJA59970.1"/>
    </source>
</evidence>
<evidence type="ECO:0008006" key="2">
    <source>
        <dbReference type="Google" id="ProtNLM"/>
    </source>
</evidence>
<name>A0A6M3IQW7_9ZZZZ</name>
<proteinExistence type="predicted"/>
<protein>
    <recommendedName>
        <fullName evidence="2">Tail protein</fullName>
    </recommendedName>
</protein>
<accession>A0A6M3IQW7</accession>
<gene>
    <name evidence="1" type="ORF">MM415B01211_0002</name>
</gene>
<organism evidence="1">
    <name type="scientific">viral metagenome</name>
    <dbReference type="NCBI Taxonomy" id="1070528"/>
    <lineage>
        <taxon>unclassified sequences</taxon>
        <taxon>metagenomes</taxon>
        <taxon>organismal metagenomes</taxon>
    </lineage>
</organism>
<dbReference type="AlphaFoldDB" id="A0A6M3IQW7"/>
<reference evidence="1" key="1">
    <citation type="submission" date="2020-03" db="EMBL/GenBank/DDBJ databases">
        <title>The deep terrestrial virosphere.</title>
        <authorList>
            <person name="Holmfeldt K."/>
            <person name="Nilsson E."/>
            <person name="Simone D."/>
            <person name="Lopez-Fernandez M."/>
            <person name="Wu X."/>
            <person name="de Brujin I."/>
            <person name="Lundin D."/>
            <person name="Andersson A."/>
            <person name="Bertilsson S."/>
            <person name="Dopson M."/>
        </authorList>
    </citation>
    <scope>NUCLEOTIDE SEQUENCE</scope>
    <source>
        <strain evidence="1">MM415B01211</strain>
    </source>
</reference>
<dbReference type="EMBL" id="MT141391">
    <property type="protein sequence ID" value="QJA59970.1"/>
    <property type="molecule type" value="Genomic_DNA"/>
</dbReference>